<dbReference type="EMBL" id="LT554349">
    <property type="protein sequence ID" value="SAM04108.1"/>
    <property type="molecule type" value="Genomic_DNA"/>
</dbReference>
<feature type="region of interest" description="Disordered" evidence="4">
    <location>
        <begin position="381"/>
        <end position="400"/>
    </location>
</feature>
<feature type="compositionally biased region" description="Polar residues" evidence="4">
    <location>
        <begin position="65"/>
        <end position="74"/>
    </location>
</feature>
<feature type="compositionally biased region" description="Low complexity" evidence="4">
    <location>
        <begin position="253"/>
        <end position="278"/>
    </location>
</feature>
<dbReference type="PROSITE" id="PS51294">
    <property type="entry name" value="HTH_MYB"/>
    <property type="match status" value="1"/>
</dbReference>
<dbReference type="GO" id="GO:0000976">
    <property type="term" value="F:transcription cis-regulatory region binding"/>
    <property type="evidence" value="ECO:0007669"/>
    <property type="project" value="TreeGrafter"/>
</dbReference>
<evidence type="ECO:0000313" key="7">
    <source>
        <dbReference type="Proteomes" id="UP000078561"/>
    </source>
</evidence>
<evidence type="ECO:0000256" key="4">
    <source>
        <dbReference type="SAM" id="MobiDB-lite"/>
    </source>
</evidence>
<dbReference type="InterPro" id="IPR009057">
    <property type="entry name" value="Homeodomain-like_sf"/>
</dbReference>
<feature type="compositionally biased region" description="Acidic residues" evidence="4">
    <location>
        <begin position="385"/>
        <end position="396"/>
    </location>
</feature>
<keyword evidence="3" id="KW-0539">Nucleus</keyword>
<dbReference type="GO" id="GO:0005634">
    <property type="term" value="C:nucleus"/>
    <property type="evidence" value="ECO:0007669"/>
    <property type="project" value="UniProtKB-SubCell"/>
</dbReference>
<dbReference type="PANTHER" id="PTHR46380:SF2">
    <property type="entry name" value="CYCLIN-D-BINDING MYB-LIKE TRANSCRIPTION FACTOR 1"/>
    <property type="match status" value="1"/>
</dbReference>
<keyword evidence="7" id="KW-1185">Reference proteome</keyword>
<sequence>MGKSDKKEKHTHKKSTSREVKKDKKSKSGEVKKHKKSKKHSHRDKSPSKDTHTTTSDLLDQQQQPASATVTPSKRSIDVPTDPASPKRAKLSTSAGSNVVLPGKQYSSDSDSDSSGDDIKRPVINKVAPPPSAAVPTKQSARSKKYISDSDSDDTDNDSSRSKPLIKPSPAVMKATPKNKSTPAKQYSSNSDSDDTDNESRRPKTLTKPTPEATKATAKNKSTSAVKSAPAKQYSSDSDSDDTDNESRRPKTLTKPTPAATKATPKNKSTPAKQYSSDSDSDDSDSDTAENEHHQRSNPENVALSLVNGGTMTTNAPIIREPTALERRLIRRKSDTALGEYSSNRLQRNRMYRNKERDSKEEYARRFVDDADKYNVQHDFFISDSESESDSGDDYSGEPLPWHANAYNTEALRKKVEEEGWKLRGGRITRQEDIRLEKRIKKICRRENKTLEDFREMLDEEFSVNKSFWLKIAKVIPDRSMPIILRACRRRYNEHAYSKTPWTSEMDRQLLEYLKIDGKDFKLIEEKMQRSRVEIRSHAAELLHPEKTRVYKITTFSDEEFQDLTEKVSVYKGKVPWPKVTAAYNSAHPGNTRTLYQCQHAWRTRNRNKEFTVTDKLAFVRRMRQYGWKKETEMVMATLSDDFGYDMAVLKNFYLKSRTTIPDFEKKNVPGKISWSRKL</sequence>
<dbReference type="Proteomes" id="UP000078561">
    <property type="component" value="Unassembled WGS sequence"/>
</dbReference>
<dbReference type="GO" id="GO:0003700">
    <property type="term" value="F:DNA-binding transcription factor activity"/>
    <property type="evidence" value="ECO:0007669"/>
    <property type="project" value="TreeGrafter"/>
</dbReference>
<feature type="compositionally biased region" description="Polar residues" evidence="4">
    <location>
        <begin position="178"/>
        <end position="187"/>
    </location>
</feature>
<dbReference type="AlphaFoldDB" id="A0A168QAP1"/>
<dbReference type="InterPro" id="IPR001005">
    <property type="entry name" value="SANT/Myb"/>
</dbReference>
<comment type="subcellular location">
    <subcellularLocation>
        <location evidence="1">Nucleus</location>
    </subcellularLocation>
</comment>
<feature type="region of interest" description="Disordered" evidence="4">
    <location>
        <begin position="1"/>
        <end position="302"/>
    </location>
</feature>
<dbReference type="InterPro" id="IPR051651">
    <property type="entry name" value="DMTF1_DNA-bind_reg"/>
</dbReference>
<dbReference type="PANTHER" id="PTHR46380">
    <property type="entry name" value="CYCLIN-D-BINDING MYB-LIKE TRANSCRIPTION FACTOR 1"/>
    <property type="match status" value="1"/>
</dbReference>
<dbReference type="STRING" id="4829.A0A168QAP1"/>
<evidence type="ECO:0000256" key="2">
    <source>
        <dbReference type="ARBA" id="ARBA00023125"/>
    </source>
</evidence>
<organism evidence="6">
    <name type="scientific">Absidia glauca</name>
    <name type="common">Pin mould</name>
    <dbReference type="NCBI Taxonomy" id="4829"/>
    <lineage>
        <taxon>Eukaryota</taxon>
        <taxon>Fungi</taxon>
        <taxon>Fungi incertae sedis</taxon>
        <taxon>Mucoromycota</taxon>
        <taxon>Mucoromycotina</taxon>
        <taxon>Mucoromycetes</taxon>
        <taxon>Mucorales</taxon>
        <taxon>Cunninghamellaceae</taxon>
        <taxon>Absidia</taxon>
    </lineage>
</organism>
<proteinExistence type="predicted"/>
<evidence type="ECO:0000259" key="5">
    <source>
        <dbReference type="PROSITE" id="PS51294"/>
    </source>
</evidence>
<evidence type="ECO:0000313" key="6">
    <source>
        <dbReference type="EMBL" id="SAM04108.1"/>
    </source>
</evidence>
<dbReference type="SMART" id="SM00717">
    <property type="entry name" value="SANT"/>
    <property type="match status" value="2"/>
</dbReference>
<feature type="compositionally biased region" description="Basic and acidic residues" evidence="4">
    <location>
        <begin position="16"/>
        <end position="31"/>
    </location>
</feature>
<keyword evidence="2" id="KW-0238">DNA-binding</keyword>
<evidence type="ECO:0000256" key="1">
    <source>
        <dbReference type="ARBA" id="ARBA00004123"/>
    </source>
</evidence>
<dbReference type="InParanoid" id="A0A168QAP1"/>
<feature type="compositionally biased region" description="Basic residues" evidence="4">
    <location>
        <begin position="32"/>
        <end position="43"/>
    </location>
</feature>
<dbReference type="InterPro" id="IPR017930">
    <property type="entry name" value="Myb_dom"/>
</dbReference>
<dbReference type="OrthoDB" id="39591at2759"/>
<feature type="compositionally biased region" description="Low complexity" evidence="4">
    <location>
        <begin position="206"/>
        <end position="221"/>
    </location>
</feature>
<accession>A0A168QAP1</accession>
<name>A0A168QAP1_ABSGL</name>
<feature type="compositionally biased region" description="Low complexity" evidence="4">
    <location>
        <begin position="53"/>
        <end position="64"/>
    </location>
</feature>
<feature type="domain" description="HTH myb-type" evidence="5">
    <location>
        <begin position="499"/>
        <end position="547"/>
    </location>
</feature>
<evidence type="ECO:0000256" key="3">
    <source>
        <dbReference type="ARBA" id="ARBA00023242"/>
    </source>
</evidence>
<reference evidence="6" key="1">
    <citation type="submission" date="2016-04" db="EMBL/GenBank/DDBJ databases">
        <authorList>
            <person name="Evans L.H."/>
            <person name="Alamgir A."/>
            <person name="Owens N."/>
            <person name="Weber N.D."/>
            <person name="Virtaneva K."/>
            <person name="Barbian K."/>
            <person name="Babar A."/>
            <person name="Rosenke K."/>
        </authorList>
    </citation>
    <scope>NUCLEOTIDE SEQUENCE [LARGE SCALE GENOMIC DNA]</scope>
    <source>
        <strain evidence="6">CBS 101.48</strain>
    </source>
</reference>
<protein>
    <recommendedName>
        <fullName evidence="5">HTH myb-type domain-containing protein</fullName>
    </recommendedName>
</protein>
<feature type="compositionally biased region" description="Acidic residues" evidence="4">
    <location>
        <begin position="279"/>
        <end position="289"/>
    </location>
</feature>
<gene>
    <name evidence="6" type="primary">ABSGL_09968.1 scaffold 11783</name>
</gene>
<dbReference type="SUPFAM" id="SSF46689">
    <property type="entry name" value="Homeodomain-like"/>
    <property type="match status" value="1"/>
</dbReference>